<feature type="transmembrane region" description="Helical" evidence="7">
    <location>
        <begin position="141"/>
        <end position="163"/>
    </location>
</feature>
<proteinExistence type="predicted"/>
<feature type="transmembrane region" description="Helical" evidence="7">
    <location>
        <begin position="69"/>
        <end position="89"/>
    </location>
</feature>
<evidence type="ECO:0000256" key="1">
    <source>
        <dbReference type="ARBA" id="ARBA00004651"/>
    </source>
</evidence>
<keyword evidence="9" id="KW-1185">Reference proteome</keyword>
<evidence type="ECO:0000256" key="2">
    <source>
        <dbReference type="ARBA" id="ARBA00022475"/>
    </source>
</evidence>
<feature type="transmembrane region" description="Helical" evidence="7">
    <location>
        <begin position="110"/>
        <end position="129"/>
    </location>
</feature>
<feature type="transmembrane region" description="Helical" evidence="7">
    <location>
        <begin position="381"/>
        <end position="403"/>
    </location>
</feature>
<evidence type="ECO:0000313" key="9">
    <source>
        <dbReference type="Proteomes" id="UP000051451"/>
    </source>
</evidence>
<dbReference type="RefSeq" id="WP_057872687.1">
    <property type="nucleotide sequence ID" value="NZ_AZGB01000029.1"/>
</dbReference>
<dbReference type="InterPro" id="IPR002797">
    <property type="entry name" value="Polysacc_synth"/>
</dbReference>
<dbReference type="PANTHER" id="PTHR30250:SF21">
    <property type="entry name" value="LIPID II FLIPPASE MURJ"/>
    <property type="match status" value="1"/>
</dbReference>
<dbReference type="Proteomes" id="UP000051451">
    <property type="component" value="Unassembled WGS sequence"/>
</dbReference>
<evidence type="ECO:0000256" key="3">
    <source>
        <dbReference type="ARBA" id="ARBA00022692"/>
    </source>
</evidence>
<keyword evidence="5 7" id="KW-0472">Membrane</keyword>
<dbReference type="GO" id="GO:0005886">
    <property type="term" value="C:plasma membrane"/>
    <property type="evidence" value="ECO:0007669"/>
    <property type="project" value="UniProtKB-SubCell"/>
</dbReference>
<feature type="transmembrane region" description="Helical" evidence="7">
    <location>
        <begin position="415"/>
        <end position="433"/>
    </location>
</feature>
<feature type="transmembrane region" description="Helical" evidence="7">
    <location>
        <begin position="311"/>
        <end position="331"/>
    </location>
</feature>
<accession>A0A0R1VFV8</accession>
<feature type="transmembrane region" description="Helical" evidence="7">
    <location>
        <begin position="257"/>
        <end position="277"/>
    </location>
</feature>
<comment type="caution">
    <text evidence="8">The sequence shown here is derived from an EMBL/GenBank/DDBJ whole genome shotgun (WGS) entry which is preliminary data.</text>
</comment>
<dbReference type="GeneID" id="98319994"/>
<dbReference type="InterPro" id="IPR024923">
    <property type="entry name" value="PG_synth_SpoVB"/>
</dbReference>
<feature type="transmembrane region" description="Helical" evidence="7">
    <location>
        <begin position="210"/>
        <end position="229"/>
    </location>
</feature>
<dbReference type="PATRIC" id="fig|1423750.3.peg.2380"/>
<evidence type="ECO:0000256" key="5">
    <source>
        <dbReference type="ARBA" id="ARBA00023136"/>
    </source>
</evidence>
<evidence type="ECO:0000256" key="7">
    <source>
        <dbReference type="SAM" id="Phobius"/>
    </source>
</evidence>
<organism evidence="8 9">
    <name type="scientific">Liquorilactobacillus ghanensis DSM 18630</name>
    <dbReference type="NCBI Taxonomy" id="1423750"/>
    <lineage>
        <taxon>Bacteria</taxon>
        <taxon>Bacillati</taxon>
        <taxon>Bacillota</taxon>
        <taxon>Bacilli</taxon>
        <taxon>Lactobacillales</taxon>
        <taxon>Lactobacillaceae</taxon>
        <taxon>Liquorilactobacillus</taxon>
    </lineage>
</organism>
<sequence>MSINSQTEMQAKKSPQKEPTAKDKMLRGSAWMTAGSVFSRVLGAIYIIPWYTWFGKDNLAANALYTKGYTVYSVFLMISIAGIPSAVAKQVAHYNAQNEYAVGQRLYKKSLLLMLAIGFLSALLMWYLAPLLSLGEADVIPVFRSLALALILIPVMSLTRGFFQGYQDMFPSAMSQLVEQIARIIYMLAATYIIMQVMHSNYQLGVIHSTFAAFIGALGGLLILGWYYWRKHKELKQYALQSTNQLKISDRRLMADLLLQSVPFVLIGASTTLYNQLDYFTFKPTMISLSHISLKTINDLYAIFAGNDNKLIMIVVALASAMAATAVPLLSEAYTKNDHKKIATQLADALELFLIVMLPCSLGMAAVAKPLYIVFYQYNITGIYVLSFSAYVALPIGLFIVLSSLMQGIYQNKKAVKYFIIGFLVKVVVQVPLTVWLQAFGPVMATGIGMMVSNILMIRYFYYKYHLDLDRLERRFDGLLLFSFATFAVALLIVLAASSVINLEYRLWSFLVLVIAASVGAFLYLYLCLKTRLADKIIGARVSRLRKWLHIK</sequence>
<feature type="transmembrane region" description="Helical" evidence="7">
    <location>
        <begin position="30"/>
        <end position="49"/>
    </location>
</feature>
<evidence type="ECO:0000313" key="8">
    <source>
        <dbReference type="EMBL" id="KRM04394.1"/>
    </source>
</evidence>
<keyword evidence="3 7" id="KW-0812">Transmembrane</keyword>
<evidence type="ECO:0000256" key="6">
    <source>
        <dbReference type="SAM" id="MobiDB-lite"/>
    </source>
</evidence>
<feature type="transmembrane region" description="Helical" evidence="7">
    <location>
        <begin position="479"/>
        <end position="501"/>
    </location>
</feature>
<comment type="subcellular location">
    <subcellularLocation>
        <location evidence="1">Cell membrane</location>
        <topology evidence="1">Multi-pass membrane protein</topology>
    </subcellularLocation>
</comment>
<name>A0A0R1VFV8_9LACO</name>
<dbReference type="Pfam" id="PF01943">
    <property type="entry name" value="Polysacc_synt"/>
    <property type="match status" value="1"/>
</dbReference>
<gene>
    <name evidence="8" type="ORF">FC89_GL002337</name>
</gene>
<dbReference type="OrthoDB" id="9775950at2"/>
<feature type="transmembrane region" description="Helical" evidence="7">
    <location>
        <begin position="184"/>
        <end position="204"/>
    </location>
</feature>
<feature type="transmembrane region" description="Helical" evidence="7">
    <location>
        <begin position="352"/>
        <end position="375"/>
    </location>
</feature>
<dbReference type="InterPro" id="IPR050833">
    <property type="entry name" value="Poly_Biosynth_Transport"/>
</dbReference>
<feature type="region of interest" description="Disordered" evidence="6">
    <location>
        <begin position="1"/>
        <end position="23"/>
    </location>
</feature>
<protein>
    <submittedName>
        <fullName evidence="8">Export protein</fullName>
    </submittedName>
</protein>
<feature type="transmembrane region" description="Helical" evidence="7">
    <location>
        <begin position="507"/>
        <end position="527"/>
    </location>
</feature>
<dbReference type="EMBL" id="AZGB01000029">
    <property type="protein sequence ID" value="KRM04394.1"/>
    <property type="molecule type" value="Genomic_DNA"/>
</dbReference>
<keyword evidence="4 7" id="KW-1133">Transmembrane helix</keyword>
<dbReference type="PANTHER" id="PTHR30250">
    <property type="entry name" value="PST FAMILY PREDICTED COLANIC ACID TRANSPORTER"/>
    <property type="match status" value="1"/>
</dbReference>
<reference evidence="8 9" key="1">
    <citation type="journal article" date="2015" name="Genome Announc.">
        <title>Expanding the biotechnology potential of lactobacilli through comparative genomics of 213 strains and associated genera.</title>
        <authorList>
            <person name="Sun Z."/>
            <person name="Harris H.M."/>
            <person name="McCann A."/>
            <person name="Guo C."/>
            <person name="Argimon S."/>
            <person name="Zhang W."/>
            <person name="Yang X."/>
            <person name="Jeffery I.B."/>
            <person name="Cooney J.C."/>
            <person name="Kagawa T.F."/>
            <person name="Liu W."/>
            <person name="Song Y."/>
            <person name="Salvetti E."/>
            <person name="Wrobel A."/>
            <person name="Rasinkangas P."/>
            <person name="Parkhill J."/>
            <person name="Rea M.C."/>
            <person name="O'Sullivan O."/>
            <person name="Ritari J."/>
            <person name="Douillard F.P."/>
            <person name="Paul Ross R."/>
            <person name="Yang R."/>
            <person name="Briner A.E."/>
            <person name="Felis G.E."/>
            <person name="de Vos W.M."/>
            <person name="Barrangou R."/>
            <person name="Klaenhammer T.R."/>
            <person name="Caufield P.W."/>
            <person name="Cui Y."/>
            <person name="Zhang H."/>
            <person name="O'Toole P.W."/>
        </authorList>
    </citation>
    <scope>NUCLEOTIDE SEQUENCE [LARGE SCALE GENOMIC DNA]</scope>
    <source>
        <strain evidence="8 9">DSM 18630</strain>
    </source>
</reference>
<dbReference type="STRING" id="1423750.FC89_GL002337"/>
<dbReference type="PIRSF" id="PIRSF038958">
    <property type="entry name" value="PG_synth_SpoVB"/>
    <property type="match status" value="1"/>
</dbReference>
<keyword evidence="2" id="KW-1003">Cell membrane</keyword>
<dbReference type="CDD" id="cd13124">
    <property type="entry name" value="MATE_SpoVB_like"/>
    <property type="match status" value="1"/>
</dbReference>
<feature type="transmembrane region" description="Helical" evidence="7">
    <location>
        <begin position="439"/>
        <end position="458"/>
    </location>
</feature>
<evidence type="ECO:0000256" key="4">
    <source>
        <dbReference type="ARBA" id="ARBA00022989"/>
    </source>
</evidence>
<dbReference type="AlphaFoldDB" id="A0A0R1VFV8"/>